<dbReference type="InterPro" id="IPR037185">
    <property type="entry name" value="EmrE-like"/>
</dbReference>
<dbReference type="Proteomes" id="UP000032233">
    <property type="component" value="Unassembled WGS sequence"/>
</dbReference>
<dbReference type="InterPro" id="IPR050638">
    <property type="entry name" value="AA-Vitamin_Transporters"/>
</dbReference>
<dbReference type="Gene3D" id="1.10.3730.20">
    <property type="match status" value="1"/>
</dbReference>
<evidence type="ECO:0000256" key="1">
    <source>
        <dbReference type="ARBA" id="ARBA00004141"/>
    </source>
</evidence>
<dbReference type="AlphaFoldDB" id="A0A0D2K155"/>
<keyword evidence="9" id="KW-1185">Reference proteome</keyword>
<evidence type="ECO:0000256" key="4">
    <source>
        <dbReference type="ARBA" id="ARBA00022989"/>
    </source>
</evidence>
<evidence type="ECO:0000313" key="8">
    <source>
        <dbReference type="EMBL" id="KIX15420.1"/>
    </source>
</evidence>
<gene>
    <name evidence="8" type="ORF">X474_03680</name>
</gene>
<evidence type="ECO:0000259" key="7">
    <source>
        <dbReference type="Pfam" id="PF00892"/>
    </source>
</evidence>
<keyword evidence="4 6" id="KW-1133">Transmembrane helix</keyword>
<dbReference type="PANTHER" id="PTHR32322:SF2">
    <property type="entry name" value="EAMA DOMAIN-CONTAINING PROTEIN"/>
    <property type="match status" value="1"/>
</dbReference>
<evidence type="ECO:0000256" key="6">
    <source>
        <dbReference type="SAM" id="Phobius"/>
    </source>
</evidence>
<proteinExistence type="inferred from homology"/>
<accession>A0A0D2K155</accession>
<dbReference type="InParanoid" id="A0A0D2K155"/>
<feature type="domain" description="EamA" evidence="7">
    <location>
        <begin position="1"/>
        <end position="67"/>
    </location>
</feature>
<dbReference type="GO" id="GO:0016020">
    <property type="term" value="C:membrane"/>
    <property type="evidence" value="ECO:0007669"/>
    <property type="project" value="UniProtKB-SubCell"/>
</dbReference>
<dbReference type="Pfam" id="PF00892">
    <property type="entry name" value="EamA"/>
    <property type="match status" value="1"/>
</dbReference>
<comment type="caution">
    <text evidence="8">The sequence shown here is derived from an EMBL/GenBank/DDBJ whole genome shotgun (WGS) entry which is preliminary data.</text>
</comment>
<dbReference type="InterPro" id="IPR000620">
    <property type="entry name" value="EamA_dom"/>
</dbReference>
<organism evidence="8 9">
    <name type="scientific">Dethiosulfatarculus sandiegensis</name>
    <dbReference type="NCBI Taxonomy" id="1429043"/>
    <lineage>
        <taxon>Bacteria</taxon>
        <taxon>Pseudomonadati</taxon>
        <taxon>Thermodesulfobacteriota</taxon>
        <taxon>Desulfarculia</taxon>
        <taxon>Desulfarculales</taxon>
        <taxon>Desulfarculaceae</taxon>
        <taxon>Dethiosulfatarculus</taxon>
    </lineage>
</organism>
<evidence type="ECO:0000256" key="2">
    <source>
        <dbReference type="ARBA" id="ARBA00007362"/>
    </source>
</evidence>
<evidence type="ECO:0000256" key="5">
    <source>
        <dbReference type="ARBA" id="ARBA00023136"/>
    </source>
</evidence>
<evidence type="ECO:0000256" key="3">
    <source>
        <dbReference type="ARBA" id="ARBA00022692"/>
    </source>
</evidence>
<feature type="transmembrane region" description="Helical" evidence="6">
    <location>
        <begin position="50"/>
        <end position="68"/>
    </location>
</feature>
<reference evidence="8 9" key="1">
    <citation type="submission" date="2013-11" db="EMBL/GenBank/DDBJ databases">
        <title>Metagenomic analysis of a methanogenic consortium involved in long chain n-alkane degradation.</title>
        <authorList>
            <person name="Davidova I.A."/>
            <person name="Callaghan A.V."/>
            <person name="Wawrik B."/>
            <person name="Pruitt S."/>
            <person name="Marks C."/>
            <person name="Duncan K.E."/>
            <person name="Suflita J.M."/>
        </authorList>
    </citation>
    <scope>NUCLEOTIDE SEQUENCE [LARGE SCALE GENOMIC DNA]</scope>
    <source>
        <strain evidence="8 9">SPR</strain>
    </source>
</reference>
<feature type="transmembrane region" description="Helical" evidence="6">
    <location>
        <begin position="25"/>
        <end position="44"/>
    </location>
</feature>
<keyword evidence="3 6" id="KW-0812">Transmembrane</keyword>
<sequence>MGIFSGALGFYLWTLALTRLSPTQVAVYANVNPAVAIILGVLLLGESLSWAFFLGLGTLVVGVLFVNWPQKAHSV</sequence>
<dbReference type="EMBL" id="AZAC01000003">
    <property type="protein sequence ID" value="KIX15420.1"/>
    <property type="molecule type" value="Genomic_DNA"/>
</dbReference>
<keyword evidence="5 6" id="KW-0472">Membrane</keyword>
<name>A0A0D2K155_9BACT</name>
<comment type="similarity">
    <text evidence="2">Belongs to the EamA transporter family.</text>
</comment>
<protein>
    <recommendedName>
        <fullName evidence="7">EamA domain-containing protein</fullName>
    </recommendedName>
</protein>
<evidence type="ECO:0000313" key="9">
    <source>
        <dbReference type="Proteomes" id="UP000032233"/>
    </source>
</evidence>
<dbReference type="SUPFAM" id="SSF103481">
    <property type="entry name" value="Multidrug resistance efflux transporter EmrE"/>
    <property type="match status" value="1"/>
</dbReference>
<dbReference type="PANTHER" id="PTHR32322">
    <property type="entry name" value="INNER MEMBRANE TRANSPORTER"/>
    <property type="match status" value="1"/>
</dbReference>
<comment type="subcellular location">
    <subcellularLocation>
        <location evidence="1">Membrane</location>
        <topology evidence="1">Multi-pass membrane protein</topology>
    </subcellularLocation>
</comment>